<dbReference type="PROSITE" id="PS51068">
    <property type="entry name" value="FPG_CAT"/>
    <property type="match status" value="1"/>
</dbReference>
<dbReference type="PANTHER" id="PTHR22993:SF9">
    <property type="entry name" value="FORMAMIDOPYRIMIDINE-DNA GLYCOSYLASE"/>
    <property type="match status" value="1"/>
</dbReference>
<gene>
    <name evidence="4" type="ORF">LCMiAC01_01310</name>
</gene>
<evidence type="ECO:0000256" key="1">
    <source>
        <dbReference type="ARBA" id="ARBA00001668"/>
    </source>
</evidence>
<dbReference type="GO" id="GO:0006284">
    <property type="term" value="P:base-excision repair"/>
    <property type="evidence" value="ECO:0007669"/>
    <property type="project" value="InterPro"/>
</dbReference>
<sequence>MPEIVECLITALFLHHKFKNKQITKIKILSGRYKKTPIKGLSGFKKNLPLTIKKIDSKGKFIWFSLYNQDNDYYIMNTLGLTGSWTLTKKKHSRISFTIKKNDRTYKLYYTDPRNFGTIKMTTNKKMLDDKLISLGPDFLKTSFTKQEFFNRIEKYIHKKNGTISLPRANRHIIKVLMDQKASGGLGSGIGSYLAVEILYHAKISPLKKMKYIYRDKKLAYQLAKSIKYIIKLAYITADIGYMAHLDNTMAEWVKKLRKKIRQNKNHKYNYHPGVKLGNNIFKFRVYRQKFDPHGNKVTPGKIIPGRTTYYSPAVQK</sequence>
<dbReference type="Pfam" id="PF21025">
    <property type="entry name" value="Fapy_DNA_glyco_C"/>
    <property type="match status" value="1"/>
</dbReference>
<dbReference type="EC" id="3.2.2.23" evidence="2"/>
<proteinExistence type="predicted"/>
<dbReference type="Gene3D" id="1.10.8.50">
    <property type="match status" value="1"/>
</dbReference>
<dbReference type="GO" id="GO:0008270">
    <property type="term" value="F:zinc ion binding"/>
    <property type="evidence" value="ECO:0007669"/>
    <property type="project" value="InterPro"/>
</dbReference>
<organism evidence="4">
    <name type="scientific">Mimivirus LCMiAC01</name>
    <dbReference type="NCBI Taxonomy" id="2506608"/>
    <lineage>
        <taxon>Viruses</taxon>
        <taxon>Varidnaviria</taxon>
        <taxon>Bamfordvirae</taxon>
        <taxon>Nucleocytoviricota</taxon>
        <taxon>Megaviricetes</taxon>
        <taxon>Imitervirales</taxon>
        <taxon>Mimiviridae</taxon>
        <taxon>Klosneuvirinae</taxon>
    </lineage>
</organism>
<dbReference type="InterPro" id="IPR010979">
    <property type="entry name" value="Ribosomal_uS13-like_H2TH"/>
</dbReference>
<dbReference type="Pfam" id="PF01149">
    <property type="entry name" value="Fapy_DNA_glyco"/>
    <property type="match status" value="1"/>
</dbReference>
<dbReference type="SUPFAM" id="SSF81624">
    <property type="entry name" value="N-terminal domain of MutM-like DNA repair proteins"/>
    <property type="match status" value="1"/>
</dbReference>
<comment type="catalytic activity">
    <reaction evidence="1">
        <text>Hydrolysis of DNA containing ring-opened 7-methylguanine residues, releasing 2,6-diamino-4-hydroxy-5-(N-methyl)formamidopyrimidine.</text>
        <dbReference type="EC" id="3.2.2.23"/>
    </reaction>
</comment>
<dbReference type="GO" id="GO:0008534">
    <property type="term" value="F:oxidized purine nucleobase lesion DNA N-glycosylase activity"/>
    <property type="evidence" value="ECO:0007669"/>
    <property type="project" value="UniProtKB-EC"/>
</dbReference>
<evidence type="ECO:0000256" key="2">
    <source>
        <dbReference type="ARBA" id="ARBA00012024"/>
    </source>
</evidence>
<feature type="domain" description="Formamidopyrimidine-DNA glycosylase catalytic" evidence="3">
    <location>
        <begin position="2"/>
        <end position="117"/>
    </location>
</feature>
<dbReference type="Gene3D" id="3.20.190.10">
    <property type="entry name" value="MutM-like, N-terminal"/>
    <property type="match status" value="1"/>
</dbReference>
<evidence type="ECO:0000313" key="4">
    <source>
        <dbReference type="EMBL" id="QBK88454.1"/>
    </source>
</evidence>
<dbReference type="CDD" id="cd08773">
    <property type="entry name" value="FpgNei_N"/>
    <property type="match status" value="1"/>
</dbReference>
<evidence type="ECO:0000259" key="3">
    <source>
        <dbReference type="PROSITE" id="PS51068"/>
    </source>
</evidence>
<dbReference type="InterPro" id="IPR049392">
    <property type="entry name" value="FPG_C"/>
</dbReference>
<name>A0A481Z0Y6_9VIRU</name>
<dbReference type="InterPro" id="IPR012319">
    <property type="entry name" value="FPG_cat"/>
</dbReference>
<dbReference type="EMBL" id="MK500389">
    <property type="protein sequence ID" value="QBK88454.1"/>
    <property type="molecule type" value="Genomic_DNA"/>
</dbReference>
<reference evidence="4" key="1">
    <citation type="journal article" date="2019" name="MBio">
        <title>Virus Genomes from Deep Sea Sediments Expand the Ocean Megavirome and Support Independent Origins of Viral Gigantism.</title>
        <authorList>
            <person name="Backstrom D."/>
            <person name="Yutin N."/>
            <person name="Jorgensen S.L."/>
            <person name="Dharamshi J."/>
            <person name="Homa F."/>
            <person name="Zaremba-Niedwiedzka K."/>
            <person name="Spang A."/>
            <person name="Wolf Y.I."/>
            <person name="Koonin E.V."/>
            <person name="Ettema T.J."/>
        </authorList>
    </citation>
    <scope>NUCLEOTIDE SEQUENCE</scope>
</reference>
<dbReference type="SMART" id="SM00898">
    <property type="entry name" value="Fapy_DNA_glyco"/>
    <property type="match status" value="1"/>
</dbReference>
<dbReference type="InterPro" id="IPR035937">
    <property type="entry name" value="FPG_N"/>
</dbReference>
<dbReference type="GO" id="GO:0003906">
    <property type="term" value="F:DNA-(apurinic or apyrimidinic site) endonuclease activity"/>
    <property type="evidence" value="ECO:0007669"/>
    <property type="project" value="InterPro"/>
</dbReference>
<dbReference type="GO" id="GO:0003676">
    <property type="term" value="F:nucleic acid binding"/>
    <property type="evidence" value="ECO:0007669"/>
    <property type="project" value="InterPro"/>
</dbReference>
<dbReference type="SUPFAM" id="SSF46946">
    <property type="entry name" value="S13-like H2TH domain"/>
    <property type="match status" value="1"/>
</dbReference>
<accession>A0A481Z0Y6</accession>
<dbReference type="PANTHER" id="PTHR22993">
    <property type="entry name" value="FORMAMIDOPYRIMIDINE-DNA GLYCOSYLASE"/>
    <property type="match status" value="1"/>
</dbReference>
<protein>
    <recommendedName>
        <fullName evidence="2">DNA-formamidopyrimidine glycosylase</fullName>
        <ecNumber evidence="2">3.2.2.23</ecNumber>
    </recommendedName>
</protein>